<dbReference type="InterPro" id="IPR004607">
    <property type="entry name" value="GART"/>
</dbReference>
<feature type="binding site" evidence="4">
    <location>
        <position position="109"/>
    </location>
    <ligand>
        <name>(6R)-10-formyltetrahydrofolate</name>
        <dbReference type="ChEBI" id="CHEBI:195366"/>
    </ligand>
</feature>
<organism evidence="6 7">
    <name type="scientific">Aquisalinus flavus</name>
    <dbReference type="NCBI Taxonomy" id="1526572"/>
    <lineage>
        <taxon>Bacteria</taxon>
        <taxon>Pseudomonadati</taxon>
        <taxon>Pseudomonadota</taxon>
        <taxon>Alphaproteobacteria</taxon>
        <taxon>Parvularculales</taxon>
        <taxon>Parvularculaceae</taxon>
        <taxon>Aquisalinus</taxon>
    </lineage>
</organism>
<comment type="function">
    <text evidence="4">Catalyzes the transfer of a formyl group from 10-formyltetrahydrofolate to 5-phospho-ribosyl-glycinamide (GAR), producing 5-phospho-ribosyl-N-formylglycinamide (FGAR) and tetrahydrofolate.</text>
</comment>
<comment type="caution">
    <text evidence="6">The sequence shown here is derived from an EMBL/GenBank/DDBJ whole genome shotgun (WGS) entry which is preliminary data.</text>
</comment>
<dbReference type="GO" id="GO:0005829">
    <property type="term" value="C:cytosol"/>
    <property type="evidence" value="ECO:0007669"/>
    <property type="project" value="TreeGrafter"/>
</dbReference>
<protein>
    <recommendedName>
        <fullName evidence="4">Phosphoribosylglycinamide formyltransferase</fullName>
        <ecNumber evidence="4">2.1.2.2</ecNumber>
    </recommendedName>
    <alternativeName>
        <fullName evidence="4">5'-phosphoribosylglycinamide transformylase</fullName>
    </alternativeName>
    <alternativeName>
        <fullName evidence="4">GAR transformylase</fullName>
        <shortName evidence="4">GART</shortName>
    </alternativeName>
</protein>
<accession>A0A8J2V2C4</accession>
<dbReference type="AlphaFoldDB" id="A0A8J2V2C4"/>
<sequence length="196" mass="21037">MQKVKTAVLISGSGSNLQALIDAAKDDAWPAGIALVISNKADAYGLTRAERAGIATMVIDHRDYDGREAFDTAIDDALQDHAIELVCLAGFMRILTADFTTNWKGRMLNIHPSLLPSFRGINAQKQALDAGVKISGCTVHLVTPDLDDGPIIGQSAVPVKDGDTVETLSQRILAAEHVLYPECVGKYAGWMREYGG</sequence>
<dbReference type="SUPFAM" id="SSF53328">
    <property type="entry name" value="Formyltransferase"/>
    <property type="match status" value="1"/>
</dbReference>
<comment type="pathway">
    <text evidence="1 4">Purine metabolism; IMP biosynthesis via de novo pathway; N(2)-formyl-N(1)-(5-phospho-D-ribosyl)glycinamide from N(1)-(5-phospho-D-ribosyl)glycinamide (10-formyl THF route): step 1/1.</text>
</comment>
<dbReference type="PANTHER" id="PTHR43369:SF2">
    <property type="entry name" value="PHOSPHORIBOSYLGLYCINAMIDE FORMYLTRANSFERASE"/>
    <property type="match status" value="1"/>
</dbReference>
<dbReference type="EMBL" id="BMGH01000001">
    <property type="protein sequence ID" value="GGD01037.1"/>
    <property type="molecule type" value="Genomic_DNA"/>
</dbReference>
<dbReference type="PANTHER" id="PTHR43369">
    <property type="entry name" value="PHOSPHORIBOSYLGLYCINAMIDE FORMYLTRANSFERASE"/>
    <property type="match status" value="1"/>
</dbReference>
<gene>
    <name evidence="4 6" type="primary">purN</name>
    <name evidence="6" type="ORF">GCM10011342_07520</name>
</gene>
<evidence type="ECO:0000259" key="5">
    <source>
        <dbReference type="Pfam" id="PF00551"/>
    </source>
</evidence>
<dbReference type="CDD" id="cd08645">
    <property type="entry name" value="FMT_core_GART"/>
    <property type="match status" value="1"/>
</dbReference>
<keyword evidence="7" id="KW-1185">Reference proteome</keyword>
<dbReference type="EC" id="2.1.2.2" evidence="4"/>
<dbReference type="Gene3D" id="3.40.50.170">
    <property type="entry name" value="Formyl transferase, N-terminal domain"/>
    <property type="match status" value="1"/>
</dbReference>
<dbReference type="GO" id="GO:0006189">
    <property type="term" value="P:'de novo' IMP biosynthetic process"/>
    <property type="evidence" value="ECO:0007669"/>
    <property type="project" value="UniProtKB-UniRule"/>
</dbReference>
<feature type="binding site" evidence="4">
    <location>
        <begin position="14"/>
        <end position="16"/>
    </location>
    <ligand>
        <name>N(1)-(5-phospho-beta-D-ribosyl)glycinamide</name>
        <dbReference type="ChEBI" id="CHEBI:143788"/>
    </ligand>
</feature>
<reference evidence="6" key="1">
    <citation type="journal article" date="2014" name="Int. J. Syst. Evol. Microbiol.">
        <title>Complete genome sequence of Corynebacterium casei LMG S-19264T (=DSM 44701T), isolated from a smear-ripened cheese.</title>
        <authorList>
            <consortium name="US DOE Joint Genome Institute (JGI-PGF)"/>
            <person name="Walter F."/>
            <person name="Albersmeier A."/>
            <person name="Kalinowski J."/>
            <person name="Ruckert C."/>
        </authorList>
    </citation>
    <scope>NUCLEOTIDE SEQUENCE</scope>
    <source>
        <strain evidence="6">CGMCC 1.12921</strain>
    </source>
</reference>
<dbReference type="NCBIfam" id="TIGR00639">
    <property type="entry name" value="PurN"/>
    <property type="match status" value="1"/>
</dbReference>
<dbReference type="GO" id="GO:0004644">
    <property type="term" value="F:phosphoribosylglycinamide formyltransferase activity"/>
    <property type="evidence" value="ECO:0007669"/>
    <property type="project" value="UniProtKB-UniRule"/>
</dbReference>
<evidence type="ECO:0000256" key="2">
    <source>
        <dbReference type="ARBA" id="ARBA00022679"/>
    </source>
</evidence>
<dbReference type="HAMAP" id="MF_01930">
    <property type="entry name" value="PurN"/>
    <property type="match status" value="1"/>
</dbReference>
<evidence type="ECO:0000256" key="3">
    <source>
        <dbReference type="ARBA" id="ARBA00022755"/>
    </source>
</evidence>
<dbReference type="UniPathway" id="UPA00074">
    <property type="reaction ID" value="UER00126"/>
</dbReference>
<dbReference type="InterPro" id="IPR002376">
    <property type="entry name" value="Formyl_transf_N"/>
</dbReference>
<feature type="active site" description="Proton donor" evidence="4">
    <location>
        <position position="111"/>
    </location>
</feature>
<dbReference type="RefSeq" id="WP_188159948.1">
    <property type="nucleotide sequence ID" value="NZ_BMGH01000001.1"/>
</dbReference>
<keyword evidence="3 4" id="KW-0658">Purine biosynthesis</keyword>
<feature type="domain" description="Formyl transferase N-terminal" evidence="5">
    <location>
        <begin position="5"/>
        <end position="183"/>
    </location>
</feature>
<evidence type="ECO:0000256" key="1">
    <source>
        <dbReference type="ARBA" id="ARBA00005054"/>
    </source>
</evidence>
<dbReference type="InterPro" id="IPR036477">
    <property type="entry name" value="Formyl_transf_N_sf"/>
</dbReference>
<proteinExistence type="inferred from homology"/>
<reference evidence="6" key="2">
    <citation type="submission" date="2020-09" db="EMBL/GenBank/DDBJ databases">
        <authorList>
            <person name="Sun Q."/>
            <person name="Zhou Y."/>
        </authorList>
    </citation>
    <scope>NUCLEOTIDE SEQUENCE</scope>
    <source>
        <strain evidence="6">CGMCC 1.12921</strain>
    </source>
</reference>
<feature type="binding site" evidence="4">
    <location>
        <begin position="92"/>
        <end position="95"/>
    </location>
    <ligand>
        <name>(6R)-10-formyltetrahydrofolate</name>
        <dbReference type="ChEBI" id="CHEBI:195366"/>
    </ligand>
</feature>
<feature type="site" description="Raises pKa of active site His" evidence="4">
    <location>
        <position position="147"/>
    </location>
</feature>
<dbReference type="Pfam" id="PF00551">
    <property type="entry name" value="Formyl_trans_N"/>
    <property type="match status" value="1"/>
</dbReference>
<feature type="binding site" evidence="4">
    <location>
        <position position="67"/>
    </location>
    <ligand>
        <name>(6R)-10-formyltetrahydrofolate</name>
        <dbReference type="ChEBI" id="CHEBI:195366"/>
    </ligand>
</feature>
<evidence type="ECO:0000313" key="6">
    <source>
        <dbReference type="EMBL" id="GGD01037.1"/>
    </source>
</evidence>
<dbReference type="Proteomes" id="UP000613582">
    <property type="component" value="Unassembled WGS sequence"/>
</dbReference>
<keyword evidence="2 4" id="KW-0808">Transferase</keyword>
<comment type="similarity">
    <text evidence="4">Belongs to the GART family.</text>
</comment>
<name>A0A8J2V2C4_9PROT</name>
<evidence type="ECO:0000256" key="4">
    <source>
        <dbReference type="HAMAP-Rule" id="MF_01930"/>
    </source>
</evidence>
<comment type="catalytic activity">
    <reaction evidence="4">
        <text>N(1)-(5-phospho-beta-D-ribosyl)glycinamide + (6R)-10-formyltetrahydrofolate = N(2)-formyl-N(1)-(5-phospho-beta-D-ribosyl)glycinamide + (6S)-5,6,7,8-tetrahydrofolate + H(+)</text>
        <dbReference type="Rhea" id="RHEA:15053"/>
        <dbReference type="ChEBI" id="CHEBI:15378"/>
        <dbReference type="ChEBI" id="CHEBI:57453"/>
        <dbReference type="ChEBI" id="CHEBI:143788"/>
        <dbReference type="ChEBI" id="CHEBI:147286"/>
        <dbReference type="ChEBI" id="CHEBI:195366"/>
        <dbReference type="EC" id="2.1.2.2"/>
    </reaction>
</comment>
<evidence type="ECO:0000313" key="7">
    <source>
        <dbReference type="Proteomes" id="UP000613582"/>
    </source>
</evidence>